<accession>A0A7G7WBN3</accession>
<keyword evidence="2" id="KW-1185">Reference proteome</keyword>
<organism evidence="1 2">
    <name type="scientific">Hymenobacter sediminicola</name>
    <dbReference type="NCBI Taxonomy" id="2761579"/>
    <lineage>
        <taxon>Bacteria</taxon>
        <taxon>Pseudomonadati</taxon>
        <taxon>Bacteroidota</taxon>
        <taxon>Cytophagia</taxon>
        <taxon>Cytophagales</taxon>
        <taxon>Hymenobacteraceae</taxon>
        <taxon>Hymenobacter</taxon>
    </lineage>
</organism>
<dbReference type="EMBL" id="CP060202">
    <property type="protein sequence ID" value="QNH63776.1"/>
    <property type="molecule type" value="Genomic_DNA"/>
</dbReference>
<dbReference type="Proteomes" id="UP000515489">
    <property type="component" value="Chromosome"/>
</dbReference>
<gene>
    <name evidence="1" type="ORF">H4317_08275</name>
</gene>
<sequence length="100" mass="11297">MGKELRLSGQNFDPEAALQFVQRRFRVMQHYASQLSLALFATEETSVSPPVAWPPVFIGIEANGFYFCDNLFSATEAALIFKQLCEFMLTSSNEIRIAEL</sequence>
<name>A0A7G7WBN3_9BACT</name>
<dbReference type="KEGG" id="hsk:H4317_08275"/>
<reference evidence="1 2" key="1">
    <citation type="submission" date="2020-08" db="EMBL/GenBank/DDBJ databases">
        <title>Hymenobacter sp. S2-20-2 genome sequencing.</title>
        <authorList>
            <person name="Jin L."/>
        </authorList>
    </citation>
    <scope>NUCLEOTIDE SEQUENCE [LARGE SCALE GENOMIC DNA]</scope>
    <source>
        <strain evidence="1 2">S2-20-2</strain>
    </source>
</reference>
<dbReference type="RefSeq" id="WP_185889652.1">
    <property type="nucleotide sequence ID" value="NZ_CP060202.1"/>
</dbReference>
<evidence type="ECO:0000313" key="1">
    <source>
        <dbReference type="EMBL" id="QNH63776.1"/>
    </source>
</evidence>
<evidence type="ECO:0000313" key="2">
    <source>
        <dbReference type="Proteomes" id="UP000515489"/>
    </source>
</evidence>
<dbReference type="AlphaFoldDB" id="A0A7G7WBN3"/>
<proteinExistence type="predicted"/>
<protein>
    <submittedName>
        <fullName evidence="1">Uncharacterized protein</fullName>
    </submittedName>
</protein>